<evidence type="ECO:0000313" key="2">
    <source>
        <dbReference type="Proteomes" id="UP000499080"/>
    </source>
</evidence>
<accession>A0A4Y1ZUR1</accession>
<comment type="caution">
    <text evidence="1">The sequence shown here is derived from an EMBL/GenBank/DDBJ whole genome shotgun (WGS) entry which is preliminary data.</text>
</comment>
<reference evidence="1 2" key="1">
    <citation type="journal article" date="2019" name="Sci. Rep.">
        <title>Orb-weaving spider Araneus ventricosus genome elucidates the spidroin gene catalogue.</title>
        <authorList>
            <person name="Kono N."/>
            <person name="Nakamura H."/>
            <person name="Ohtoshi R."/>
            <person name="Moran D.A.P."/>
            <person name="Shinohara A."/>
            <person name="Yoshida Y."/>
            <person name="Fujiwara M."/>
            <person name="Mori M."/>
            <person name="Tomita M."/>
            <person name="Arakawa K."/>
        </authorList>
    </citation>
    <scope>NUCLEOTIDE SEQUENCE [LARGE SCALE GENOMIC DNA]</scope>
</reference>
<gene>
    <name evidence="1" type="ORF">AVEN_39688_1</name>
</gene>
<dbReference type="AlphaFoldDB" id="A0A4Y1ZUR1"/>
<organism evidence="1 2">
    <name type="scientific">Araneus ventricosus</name>
    <name type="common">Orbweaver spider</name>
    <name type="synonym">Epeira ventricosa</name>
    <dbReference type="NCBI Taxonomy" id="182803"/>
    <lineage>
        <taxon>Eukaryota</taxon>
        <taxon>Metazoa</taxon>
        <taxon>Ecdysozoa</taxon>
        <taxon>Arthropoda</taxon>
        <taxon>Chelicerata</taxon>
        <taxon>Arachnida</taxon>
        <taxon>Araneae</taxon>
        <taxon>Araneomorphae</taxon>
        <taxon>Entelegynae</taxon>
        <taxon>Araneoidea</taxon>
        <taxon>Araneidae</taxon>
        <taxon>Araneus</taxon>
    </lineage>
</organism>
<name>A0A4Y1ZUR1_ARAVE</name>
<sequence length="92" mass="10552">MPRHSESTLRCIVKCRASSTTTALIAVREVKLFEVDRERAMFREDNILSNLIRSTRSFASWSRGENEQLQLVPGTLSTRRYKSDFAPVPAKH</sequence>
<evidence type="ECO:0000313" key="1">
    <source>
        <dbReference type="EMBL" id="GBL69250.1"/>
    </source>
</evidence>
<proteinExistence type="predicted"/>
<keyword evidence="2" id="KW-1185">Reference proteome</keyword>
<dbReference type="Proteomes" id="UP000499080">
    <property type="component" value="Unassembled WGS sequence"/>
</dbReference>
<protein>
    <submittedName>
        <fullName evidence="1">Uncharacterized protein</fullName>
    </submittedName>
</protein>
<dbReference type="EMBL" id="BGPR01078206">
    <property type="protein sequence ID" value="GBL69250.1"/>
    <property type="molecule type" value="Genomic_DNA"/>
</dbReference>